<proteinExistence type="predicted"/>
<evidence type="ECO:0000256" key="2">
    <source>
        <dbReference type="SAM" id="Phobius"/>
    </source>
</evidence>
<feature type="region of interest" description="Disordered" evidence="1">
    <location>
        <begin position="167"/>
        <end position="203"/>
    </location>
</feature>
<comment type="caution">
    <text evidence="4">The sequence shown here is derived from an EMBL/GenBank/DDBJ whole genome shotgun (WGS) entry which is preliminary data.</text>
</comment>
<feature type="transmembrane region" description="Helical" evidence="2">
    <location>
        <begin position="24"/>
        <end position="42"/>
    </location>
</feature>
<dbReference type="PANTHER" id="PTHR37938">
    <property type="entry name" value="BLL0215 PROTEIN"/>
    <property type="match status" value="1"/>
</dbReference>
<reference evidence="4 5" key="1">
    <citation type="submission" date="2018-10" db="EMBL/GenBank/DDBJ databases">
        <title>Isolation from cow dung.</title>
        <authorList>
            <person name="Ling L."/>
        </authorList>
    </citation>
    <scope>NUCLEOTIDE SEQUENCE [LARGE SCALE GENOMIC DNA]</scope>
    <source>
        <strain evidence="4 5">NEAU-LL90</strain>
    </source>
</reference>
<name>A0A3M2L255_9NOCA</name>
<keyword evidence="5" id="KW-1185">Reference proteome</keyword>
<evidence type="ECO:0000313" key="5">
    <source>
        <dbReference type="Proteomes" id="UP000279275"/>
    </source>
</evidence>
<dbReference type="InterPro" id="IPR005182">
    <property type="entry name" value="YdbS-like_PH"/>
</dbReference>
<evidence type="ECO:0000313" key="4">
    <source>
        <dbReference type="EMBL" id="RMI31717.1"/>
    </source>
</evidence>
<dbReference type="OrthoDB" id="4350422at2"/>
<dbReference type="PANTHER" id="PTHR37938:SF1">
    <property type="entry name" value="BLL0215 PROTEIN"/>
    <property type="match status" value="1"/>
</dbReference>
<keyword evidence="2" id="KW-1133">Transmembrane helix</keyword>
<gene>
    <name evidence="4" type="ORF">EBN03_16045</name>
</gene>
<keyword evidence="2" id="KW-0812">Transmembrane</keyword>
<dbReference type="AlphaFoldDB" id="A0A3M2L255"/>
<feature type="domain" description="YdbS-like PH" evidence="3">
    <location>
        <begin position="81"/>
        <end position="154"/>
    </location>
</feature>
<keyword evidence="2" id="KW-0472">Membrane</keyword>
<protein>
    <submittedName>
        <fullName evidence="4">PH domain-containing protein</fullName>
    </submittedName>
</protein>
<sequence>MGYPEELLAPEEQLLLHRHPHWKMLFWPGVTFVLATVVAGFAGGEAYPHTSGVGREVALIAIAVIWLAALILRCAHPLLRWKSTHFIITDRRVLVREGLLTHTGIDIPMSRISSVQFRHGLLDRMLGTGTLIIDAASGDPLEYDDIPDVQKVHALLYHEVFDRERYDPRFDRDQPAPQPPQHDTKTYTQPLDLQPGHRPDRGR</sequence>
<evidence type="ECO:0000259" key="3">
    <source>
        <dbReference type="Pfam" id="PF03703"/>
    </source>
</evidence>
<accession>A0A3M2L255</accession>
<dbReference type="EMBL" id="RFFH01000006">
    <property type="protein sequence ID" value="RMI31717.1"/>
    <property type="molecule type" value="Genomic_DNA"/>
</dbReference>
<dbReference type="Proteomes" id="UP000279275">
    <property type="component" value="Unassembled WGS sequence"/>
</dbReference>
<dbReference type="Pfam" id="PF03703">
    <property type="entry name" value="bPH_2"/>
    <property type="match status" value="1"/>
</dbReference>
<evidence type="ECO:0000256" key="1">
    <source>
        <dbReference type="SAM" id="MobiDB-lite"/>
    </source>
</evidence>
<feature type="transmembrane region" description="Helical" evidence="2">
    <location>
        <begin position="57"/>
        <end position="75"/>
    </location>
</feature>
<dbReference type="RefSeq" id="WP_122188852.1">
    <property type="nucleotide sequence ID" value="NZ_RFFH01000006.1"/>
</dbReference>
<organism evidence="4 5">
    <name type="scientific">Nocardia stercoris</name>
    <dbReference type="NCBI Taxonomy" id="2483361"/>
    <lineage>
        <taxon>Bacteria</taxon>
        <taxon>Bacillati</taxon>
        <taxon>Actinomycetota</taxon>
        <taxon>Actinomycetes</taxon>
        <taxon>Mycobacteriales</taxon>
        <taxon>Nocardiaceae</taxon>
        <taxon>Nocardia</taxon>
    </lineage>
</organism>